<dbReference type="GO" id="GO:0006099">
    <property type="term" value="P:tricarboxylic acid cycle"/>
    <property type="evidence" value="ECO:0007669"/>
    <property type="project" value="UniProtKB-KW"/>
</dbReference>
<keyword evidence="8 11" id="KW-0456">Lyase</keyword>
<dbReference type="InterPro" id="IPR006254">
    <property type="entry name" value="Isocitrate_lyase"/>
</dbReference>
<reference evidence="16" key="1">
    <citation type="submission" date="2016-05" db="EMBL/GenBank/DDBJ databases">
        <title>Comparative genomics of biotechnologically important yeasts.</title>
        <authorList>
            <consortium name="DOE Joint Genome Institute"/>
            <person name="Riley R."/>
            <person name="Haridas S."/>
            <person name="Wolfe K.H."/>
            <person name="Lopes M.R."/>
            <person name="Hittinger C.T."/>
            <person name="Goker M."/>
            <person name="Salamov A."/>
            <person name="Wisecaver J."/>
            <person name="Long T.M."/>
            <person name="Aerts A.L."/>
            <person name="Barry K."/>
            <person name="Choi C."/>
            <person name="Clum A."/>
            <person name="Coughlan A.Y."/>
            <person name="Deshpande S."/>
            <person name="Douglass A.P."/>
            <person name="Hanson S.J."/>
            <person name="Klenk H.-P."/>
            <person name="Labutti K."/>
            <person name="Lapidus A."/>
            <person name="Lindquist E."/>
            <person name="Lipzen A."/>
            <person name="Meier-Kolthoff J.P."/>
            <person name="Ohm R.A."/>
            <person name="Otillar R.P."/>
            <person name="Pangilinan J."/>
            <person name="Peng Y."/>
            <person name="Rokas A."/>
            <person name="Rosa C.A."/>
            <person name="Scheuner C."/>
            <person name="Sibirny A.A."/>
            <person name="Slot J.C."/>
            <person name="Stielow J.B."/>
            <person name="Sun H."/>
            <person name="Kurtzman C.P."/>
            <person name="Blackwell M."/>
            <person name="Grigoriev I.V."/>
            <person name="Jeffries T.W."/>
        </authorList>
    </citation>
    <scope>NUCLEOTIDE SEQUENCE [LARGE SCALE GENOMIC DNA]</scope>
    <source>
        <strain evidence="16">NRRL Y-2460</strain>
    </source>
</reference>
<keyword evidence="14" id="KW-0460">Magnesium</keyword>
<dbReference type="OrthoDB" id="4078635at2759"/>
<protein>
    <recommendedName>
        <fullName evidence="5 11">Isocitrate lyase</fullName>
    </recommendedName>
</protein>
<dbReference type="AlphaFoldDB" id="A0A1E4U0V4"/>
<proteinExistence type="inferred from homology"/>
<sequence length="547" mass="61951">MPFTKIDTVAEEDYFENQIREIEEWWSQPRWRKTRRIYTARDIAEKRGSVQFEFPSNIMSKKLFKLLEEHDRNKSASFTFGALDPIHITQMAKYLDTIYVSGWQCSSTASSSNEPGPDLADYPMDTVPRKVDHLFSAQVFHDKKQRESRLKLPVSERKKIPYTDFFRPIVADADTGHGGITAILKLTKMFIERGAAGIHIEDQAPGTKKCGHMAGKVLVPIQEHINRLIAIRACADIMGTDLICVARTDSEAATLITSTIDHRDHYFVVGSTNPNVEPLIDVTREAEARGANGDVLQQIEENWVKKAGLKLFHEAVIDEIKAGSYSNKQELIKKFTSIVTPVSNHSNKEARKIARELLGKDIYFDWEAPRVREGYYRYLGGTQCAVNRGRSFAPYADLIWMESKLPDYQQAKEFAEGVKSKYPDQWLAYNLSPSFNWNAALSAEEQETYIKRLSKLGYIWQFITLAGLHTTALAVDNFARQYSESGMKAYGQTIQQPEMDNKVEVVKHQKWSGAEYIDDLLKMVSGGASSTAAMGAGVTEEQFKTKL</sequence>
<comment type="catalytic activity">
    <reaction evidence="1">
        <text>(2S,3R)-3-hydroxybutane-1,2,3-tricarboxylate = pyruvate + succinate</text>
        <dbReference type="Rhea" id="RHEA:16809"/>
        <dbReference type="ChEBI" id="CHEBI:15361"/>
        <dbReference type="ChEBI" id="CHEBI:30031"/>
        <dbReference type="ChEBI" id="CHEBI:57429"/>
        <dbReference type="EC" id="4.1.3.30"/>
    </reaction>
</comment>
<feature type="binding site" evidence="13">
    <location>
        <begin position="211"/>
        <end position="212"/>
    </location>
    <ligand>
        <name>substrate</name>
    </ligand>
</feature>
<evidence type="ECO:0000256" key="7">
    <source>
        <dbReference type="ARBA" id="ARBA00022532"/>
    </source>
</evidence>
<dbReference type="NCBIfam" id="TIGR01346">
    <property type="entry name" value="isocit_lyase"/>
    <property type="match status" value="1"/>
</dbReference>
<feature type="binding site" evidence="13">
    <location>
        <position position="247"/>
    </location>
    <ligand>
        <name>substrate</name>
    </ligand>
</feature>
<comment type="similarity">
    <text evidence="3 11">Belongs to the isocitrate lyase/PEP mutase superfamily. Isocitrate lyase family.</text>
</comment>
<accession>A0A1E4U0V4</accession>
<dbReference type="CDD" id="cd00377">
    <property type="entry name" value="ICL_PEPM"/>
    <property type="match status" value="1"/>
</dbReference>
<name>A0A1E4U0V4_PACTA</name>
<feature type="binding site" evidence="13">
    <location>
        <position position="464"/>
    </location>
    <ligand>
        <name>substrate</name>
    </ligand>
</feature>
<feature type="binding site" evidence="14">
    <location>
        <position position="172"/>
    </location>
    <ligand>
        <name>Mg(2+)</name>
        <dbReference type="ChEBI" id="CHEBI:18420"/>
    </ligand>
</feature>
<dbReference type="InterPro" id="IPR040442">
    <property type="entry name" value="Pyrv_kinase-like_dom_sf"/>
</dbReference>
<evidence type="ECO:0000256" key="11">
    <source>
        <dbReference type="PIRNR" id="PIRNR001362"/>
    </source>
</evidence>
<dbReference type="GO" id="GO:0046421">
    <property type="term" value="F:methylisocitrate lyase activity"/>
    <property type="evidence" value="ECO:0007669"/>
    <property type="project" value="UniProtKB-EC"/>
</dbReference>
<keyword evidence="6" id="KW-0329">Glyoxylate bypass</keyword>
<evidence type="ECO:0000256" key="13">
    <source>
        <dbReference type="PIRSR" id="PIRSR001362-2"/>
    </source>
</evidence>
<comment type="pathway">
    <text evidence="2">Carbohydrate metabolism; glyoxylate cycle; (S)-malate from isocitrate: step 1/2.</text>
</comment>
<evidence type="ECO:0000256" key="8">
    <source>
        <dbReference type="ARBA" id="ARBA00023239"/>
    </source>
</evidence>
<feature type="active site" description="Proton acceptor" evidence="12">
    <location>
        <position position="210"/>
    </location>
</feature>
<dbReference type="InterPro" id="IPR015813">
    <property type="entry name" value="Pyrv/PenolPyrv_kinase-like_dom"/>
</dbReference>
<dbReference type="Proteomes" id="UP000094236">
    <property type="component" value="Unassembled WGS sequence"/>
</dbReference>
<comment type="cofactor">
    <cofactor evidence="14">
        <name>Mg(2+)</name>
        <dbReference type="ChEBI" id="CHEBI:18420"/>
    </cofactor>
    <text evidence="14">Can also use Mn(2+) ion.</text>
</comment>
<evidence type="ECO:0000256" key="12">
    <source>
        <dbReference type="PIRSR" id="PIRSR001362-1"/>
    </source>
</evidence>
<dbReference type="PANTHER" id="PTHR21631:SF3">
    <property type="entry name" value="BIFUNCTIONAL GLYOXYLATE CYCLE PROTEIN"/>
    <property type="match status" value="1"/>
</dbReference>
<dbReference type="PANTHER" id="PTHR21631">
    <property type="entry name" value="ISOCITRATE LYASE/MALATE SYNTHASE"/>
    <property type="match status" value="1"/>
</dbReference>
<dbReference type="InterPro" id="IPR039556">
    <property type="entry name" value="ICL/PEPM"/>
</dbReference>
<dbReference type="FunFam" id="1.10.10.850:FF:000001">
    <property type="entry name" value="Isocitrate lyase"/>
    <property type="match status" value="1"/>
</dbReference>
<keyword evidence="7" id="KW-0816">Tricarboxylic acid cycle</keyword>
<evidence type="ECO:0000256" key="10">
    <source>
        <dbReference type="ARBA" id="ARBA00057462"/>
    </source>
</evidence>
<dbReference type="EMBL" id="KV454011">
    <property type="protein sequence ID" value="ODV97620.1"/>
    <property type="molecule type" value="Genomic_DNA"/>
</dbReference>
<evidence type="ECO:0000313" key="16">
    <source>
        <dbReference type="Proteomes" id="UP000094236"/>
    </source>
</evidence>
<evidence type="ECO:0000256" key="2">
    <source>
        <dbReference type="ARBA" id="ARBA00004793"/>
    </source>
</evidence>
<evidence type="ECO:0000256" key="9">
    <source>
        <dbReference type="ARBA" id="ARBA00023531"/>
    </source>
</evidence>
<keyword evidence="16" id="KW-1185">Reference proteome</keyword>
<evidence type="ECO:0000256" key="1">
    <source>
        <dbReference type="ARBA" id="ARBA00001050"/>
    </source>
</evidence>
<comment type="subunit">
    <text evidence="4">Homotetramer.</text>
</comment>
<organism evidence="15 16">
    <name type="scientific">Pachysolen tannophilus NRRL Y-2460</name>
    <dbReference type="NCBI Taxonomy" id="669874"/>
    <lineage>
        <taxon>Eukaryota</taxon>
        <taxon>Fungi</taxon>
        <taxon>Dikarya</taxon>
        <taxon>Ascomycota</taxon>
        <taxon>Saccharomycotina</taxon>
        <taxon>Pichiomycetes</taxon>
        <taxon>Pachysolenaceae</taxon>
        <taxon>Pachysolen</taxon>
    </lineage>
</organism>
<evidence type="ECO:0000256" key="6">
    <source>
        <dbReference type="ARBA" id="ARBA00022435"/>
    </source>
</evidence>
<dbReference type="SUPFAM" id="SSF51621">
    <property type="entry name" value="Phosphoenolpyruvate/pyruvate domain"/>
    <property type="match status" value="1"/>
</dbReference>
<dbReference type="STRING" id="669874.A0A1E4U0V4"/>
<comment type="catalytic activity">
    <reaction evidence="9">
        <text>D-threo-isocitrate = glyoxylate + succinate</text>
        <dbReference type="Rhea" id="RHEA:13245"/>
        <dbReference type="ChEBI" id="CHEBI:15562"/>
        <dbReference type="ChEBI" id="CHEBI:30031"/>
        <dbReference type="ChEBI" id="CHEBI:36655"/>
        <dbReference type="EC" id="4.1.3.1"/>
    </reaction>
</comment>
<evidence type="ECO:0000256" key="5">
    <source>
        <dbReference type="ARBA" id="ARBA00017446"/>
    </source>
</evidence>
<gene>
    <name evidence="15" type="ORF">PACTADRAFT_63041</name>
</gene>
<evidence type="ECO:0000313" key="15">
    <source>
        <dbReference type="EMBL" id="ODV97620.1"/>
    </source>
</evidence>
<dbReference type="GO" id="GO:0006097">
    <property type="term" value="P:glyoxylate cycle"/>
    <property type="evidence" value="ECO:0007669"/>
    <property type="project" value="UniProtKB-KW"/>
</dbReference>
<feature type="binding site" evidence="13">
    <location>
        <begin position="101"/>
        <end position="103"/>
    </location>
    <ligand>
        <name>substrate</name>
    </ligand>
</feature>
<dbReference type="Gene3D" id="3.20.20.60">
    <property type="entry name" value="Phosphoenolpyruvate-binding domains"/>
    <property type="match status" value="1"/>
</dbReference>
<dbReference type="InterPro" id="IPR018523">
    <property type="entry name" value="Isocitrate_lyase_ph_CS"/>
</dbReference>
<evidence type="ECO:0000256" key="4">
    <source>
        <dbReference type="ARBA" id="ARBA00011881"/>
    </source>
</evidence>
<dbReference type="GO" id="GO:0046872">
    <property type="term" value="F:metal ion binding"/>
    <property type="evidence" value="ECO:0007669"/>
    <property type="project" value="UniProtKB-KW"/>
</dbReference>
<dbReference type="PROSITE" id="PS00161">
    <property type="entry name" value="ISOCITRATE_LYASE"/>
    <property type="match status" value="1"/>
</dbReference>
<evidence type="ECO:0000256" key="3">
    <source>
        <dbReference type="ARBA" id="ARBA00005704"/>
    </source>
</evidence>
<feature type="binding site" evidence="13">
    <location>
        <begin position="430"/>
        <end position="434"/>
    </location>
    <ligand>
        <name>substrate</name>
    </ligand>
</feature>
<dbReference type="Gene3D" id="1.10.10.850">
    <property type="match status" value="1"/>
</dbReference>
<comment type="function">
    <text evidence="10">Catalyzes the formation of succinate and glyoxylate from isocitrate, a key step of the glyoxylate cycle, which operates as an anaplerotic route for replenishing the tricarboxylic acid cycle. Required for growth on ethanol or acetate, but dispensable when fermentable carbon sources are available. Also acts on 2-methylisocitrate.</text>
</comment>
<dbReference type="GO" id="GO:0005737">
    <property type="term" value="C:cytoplasm"/>
    <property type="evidence" value="ECO:0007669"/>
    <property type="project" value="EnsemblFungi"/>
</dbReference>
<dbReference type="Pfam" id="PF00463">
    <property type="entry name" value="ICL"/>
    <property type="match status" value="1"/>
</dbReference>
<dbReference type="PIRSF" id="PIRSF001362">
    <property type="entry name" value="Isocit_lyase"/>
    <property type="match status" value="1"/>
</dbReference>
<keyword evidence="14" id="KW-0479">Metal-binding</keyword>
<dbReference type="GO" id="GO:0004451">
    <property type="term" value="F:isocitrate lyase activity"/>
    <property type="evidence" value="ECO:0007669"/>
    <property type="project" value="UniProtKB-EC"/>
</dbReference>
<evidence type="ECO:0000256" key="14">
    <source>
        <dbReference type="PIRSR" id="PIRSR001362-3"/>
    </source>
</evidence>